<feature type="non-terminal residue" evidence="2">
    <location>
        <position position="1"/>
    </location>
</feature>
<keyword evidence="1" id="KW-0812">Transmembrane</keyword>
<comment type="caution">
    <text evidence="2">The sequence shown here is derived from an EMBL/GenBank/DDBJ whole genome shotgun (WGS) entry which is preliminary data.</text>
</comment>
<accession>X1BSZ8</accession>
<evidence type="ECO:0000256" key="1">
    <source>
        <dbReference type="SAM" id="Phobius"/>
    </source>
</evidence>
<sequence>EAISSAGQGSVWNEIQAYRSEMKYNSNIAPTQSYFYDVVDKFKELKIEPPINIFFPPFFFFFFLHSHLYALLPPLLLRKGG</sequence>
<keyword evidence="1" id="KW-0472">Membrane</keyword>
<keyword evidence="1" id="KW-1133">Transmembrane helix</keyword>
<feature type="transmembrane region" description="Helical" evidence="1">
    <location>
        <begin position="53"/>
        <end position="72"/>
    </location>
</feature>
<organism evidence="2">
    <name type="scientific">marine sediment metagenome</name>
    <dbReference type="NCBI Taxonomy" id="412755"/>
    <lineage>
        <taxon>unclassified sequences</taxon>
        <taxon>metagenomes</taxon>
        <taxon>ecological metagenomes</taxon>
    </lineage>
</organism>
<gene>
    <name evidence="2" type="ORF">S01H4_26745</name>
</gene>
<name>X1BSZ8_9ZZZZ</name>
<reference evidence="2" key="1">
    <citation type="journal article" date="2014" name="Front. Microbiol.">
        <title>High frequency of phylogenetically diverse reductive dehalogenase-homologous genes in deep subseafloor sedimentary metagenomes.</title>
        <authorList>
            <person name="Kawai M."/>
            <person name="Futagami T."/>
            <person name="Toyoda A."/>
            <person name="Takaki Y."/>
            <person name="Nishi S."/>
            <person name="Hori S."/>
            <person name="Arai W."/>
            <person name="Tsubouchi T."/>
            <person name="Morono Y."/>
            <person name="Uchiyama I."/>
            <person name="Ito T."/>
            <person name="Fujiyama A."/>
            <person name="Inagaki F."/>
            <person name="Takami H."/>
        </authorList>
    </citation>
    <scope>NUCLEOTIDE SEQUENCE</scope>
    <source>
        <strain evidence="2">Expedition CK06-06</strain>
    </source>
</reference>
<dbReference type="AlphaFoldDB" id="X1BSZ8"/>
<protein>
    <submittedName>
        <fullName evidence="2">Uncharacterized protein</fullName>
    </submittedName>
</protein>
<evidence type="ECO:0000313" key="2">
    <source>
        <dbReference type="EMBL" id="GAG87313.1"/>
    </source>
</evidence>
<dbReference type="EMBL" id="BART01012945">
    <property type="protein sequence ID" value="GAG87313.1"/>
    <property type="molecule type" value="Genomic_DNA"/>
</dbReference>
<proteinExistence type="predicted"/>